<evidence type="ECO:0000313" key="4">
    <source>
        <dbReference type="EMBL" id="KAJ7357976.1"/>
    </source>
</evidence>
<dbReference type="InterPro" id="IPR013087">
    <property type="entry name" value="Znf_C2H2_type"/>
</dbReference>
<feature type="region of interest" description="Disordered" evidence="2">
    <location>
        <begin position="265"/>
        <end position="375"/>
    </location>
</feature>
<comment type="caution">
    <text evidence="4">The sequence shown here is derived from an EMBL/GenBank/DDBJ whole genome shotgun (WGS) entry which is preliminary data.</text>
</comment>
<accession>A0AAD7AHC8</accession>
<feature type="compositionally biased region" description="Polar residues" evidence="2">
    <location>
        <begin position="213"/>
        <end position="224"/>
    </location>
</feature>
<evidence type="ECO:0000256" key="1">
    <source>
        <dbReference type="PROSITE-ProRule" id="PRU00042"/>
    </source>
</evidence>
<keyword evidence="1" id="KW-0863">Zinc-finger</keyword>
<protein>
    <recommendedName>
        <fullName evidence="3">C2H2-type domain-containing protein</fullName>
    </recommendedName>
</protein>
<dbReference type="EMBL" id="JARIHO010000007">
    <property type="protein sequence ID" value="KAJ7357976.1"/>
    <property type="molecule type" value="Genomic_DNA"/>
</dbReference>
<dbReference type="AlphaFoldDB" id="A0AAD7AHC8"/>
<keyword evidence="1" id="KW-0862">Zinc</keyword>
<dbReference type="Proteomes" id="UP001218218">
    <property type="component" value="Unassembled WGS sequence"/>
</dbReference>
<evidence type="ECO:0000256" key="2">
    <source>
        <dbReference type="SAM" id="MobiDB-lite"/>
    </source>
</evidence>
<proteinExistence type="predicted"/>
<feature type="compositionally biased region" description="Low complexity" evidence="2">
    <location>
        <begin position="391"/>
        <end position="401"/>
    </location>
</feature>
<dbReference type="SUPFAM" id="SSF57667">
    <property type="entry name" value="beta-beta-alpha zinc fingers"/>
    <property type="match status" value="1"/>
</dbReference>
<organism evidence="4 5">
    <name type="scientific">Mycena albidolilacea</name>
    <dbReference type="NCBI Taxonomy" id="1033008"/>
    <lineage>
        <taxon>Eukaryota</taxon>
        <taxon>Fungi</taxon>
        <taxon>Dikarya</taxon>
        <taxon>Basidiomycota</taxon>
        <taxon>Agaricomycotina</taxon>
        <taxon>Agaricomycetes</taxon>
        <taxon>Agaricomycetidae</taxon>
        <taxon>Agaricales</taxon>
        <taxon>Marasmiineae</taxon>
        <taxon>Mycenaceae</taxon>
        <taxon>Mycena</taxon>
    </lineage>
</organism>
<feature type="compositionally biased region" description="Low complexity" evidence="2">
    <location>
        <begin position="360"/>
        <end position="369"/>
    </location>
</feature>
<dbReference type="InterPro" id="IPR036236">
    <property type="entry name" value="Znf_C2H2_sf"/>
</dbReference>
<evidence type="ECO:0000313" key="5">
    <source>
        <dbReference type="Proteomes" id="UP001218218"/>
    </source>
</evidence>
<evidence type="ECO:0000259" key="3">
    <source>
        <dbReference type="PROSITE" id="PS50157"/>
    </source>
</evidence>
<keyword evidence="1" id="KW-0479">Metal-binding</keyword>
<feature type="domain" description="C2H2-type" evidence="3">
    <location>
        <begin position="516"/>
        <end position="545"/>
    </location>
</feature>
<feature type="region of interest" description="Disordered" evidence="2">
    <location>
        <begin position="391"/>
        <end position="455"/>
    </location>
</feature>
<dbReference type="Gene3D" id="3.30.160.60">
    <property type="entry name" value="Classic Zinc Finger"/>
    <property type="match status" value="2"/>
</dbReference>
<reference evidence="4" key="1">
    <citation type="submission" date="2023-03" db="EMBL/GenBank/DDBJ databases">
        <title>Massive genome expansion in bonnet fungi (Mycena s.s.) driven by repeated elements and novel gene families across ecological guilds.</title>
        <authorList>
            <consortium name="Lawrence Berkeley National Laboratory"/>
            <person name="Harder C.B."/>
            <person name="Miyauchi S."/>
            <person name="Viragh M."/>
            <person name="Kuo A."/>
            <person name="Thoen E."/>
            <person name="Andreopoulos B."/>
            <person name="Lu D."/>
            <person name="Skrede I."/>
            <person name="Drula E."/>
            <person name="Henrissat B."/>
            <person name="Morin E."/>
            <person name="Kohler A."/>
            <person name="Barry K."/>
            <person name="LaButti K."/>
            <person name="Morin E."/>
            <person name="Salamov A."/>
            <person name="Lipzen A."/>
            <person name="Mereny Z."/>
            <person name="Hegedus B."/>
            <person name="Baldrian P."/>
            <person name="Stursova M."/>
            <person name="Weitz H."/>
            <person name="Taylor A."/>
            <person name="Grigoriev I.V."/>
            <person name="Nagy L.G."/>
            <person name="Martin F."/>
            <person name="Kauserud H."/>
        </authorList>
    </citation>
    <scope>NUCLEOTIDE SEQUENCE</scope>
    <source>
        <strain evidence="4">CBHHK002</strain>
    </source>
</reference>
<dbReference type="GO" id="GO:0008270">
    <property type="term" value="F:zinc ion binding"/>
    <property type="evidence" value="ECO:0007669"/>
    <property type="project" value="UniProtKB-KW"/>
</dbReference>
<feature type="region of interest" description="Disordered" evidence="2">
    <location>
        <begin position="213"/>
        <end position="242"/>
    </location>
</feature>
<gene>
    <name evidence="4" type="ORF">DFH08DRAFT_847610</name>
</gene>
<dbReference type="PROSITE" id="PS50157">
    <property type="entry name" value="ZINC_FINGER_C2H2_2"/>
    <property type="match status" value="1"/>
</dbReference>
<keyword evidence="5" id="KW-1185">Reference proteome</keyword>
<dbReference type="PROSITE" id="PS00028">
    <property type="entry name" value="ZINC_FINGER_C2H2_1"/>
    <property type="match status" value="1"/>
</dbReference>
<sequence length="583" mass="62956">MTDYTPSIRIEPPPPDSEEQTLFELLVSTACYVPLSEISPCHSNASLGMFDNYCPSSERDMNFGMTERCYSSAPALFIQSSDSSSVSELSPLDEGPFSDYRYSPSTSGRSSPIDAWSPVSSFSGDIFPDDLPEDFWSHQQELSSHPSPSPSLSPITSALDNFKLDERYPPADQSVLLNGPPIGSRLRSSSHSVQAVSPPEVWVDGVGRGRSASFTASTTDNQFYRNDGPVQHGNFPQYGYTPNSEVQVSVEPALSESLGTGMSWGAESLDGGNTNPAHLGQLVSGWTYPSSESSSDVSQERPPLSPSLLTVPPVGLQRRPACSSRVRSRSASDLTSLFPPGQDPGRGRGQHRTTLSIPNSRSVSNGSRASSRDVSPHSLVCFSDVQTPASFSPSSSSSSAFEDVELGGNGVGRRRTFTANRGPDEFLAPGPVLSRASSVPSKGRRSKVPSSRAGQGVFKAVKTEASTMAFLSPEGSDGSQQEFRVAQPAVASFKHEVASKKIRMASDKRRINAAIFKCTYPDCSSTFTARHNLTNHLNSHQKIRPYACVCGNAFTTQGVLNRHKKRCRSEKKSLDPLYPVQYL</sequence>
<name>A0AAD7AHC8_9AGAR</name>
<feature type="compositionally biased region" description="Low complexity" evidence="2">
    <location>
        <begin position="306"/>
        <end position="332"/>
    </location>
</feature>